<keyword evidence="2" id="KW-0812">Transmembrane</keyword>
<evidence type="ECO:0000256" key="2">
    <source>
        <dbReference type="SAM" id="Phobius"/>
    </source>
</evidence>
<keyword evidence="4" id="KW-1185">Reference proteome</keyword>
<reference evidence="3" key="1">
    <citation type="submission" date="2019-03" db="EMBL/GenBank/DDBJ databases">
        <title>Long read genome sequence of the mycoparasitic Pythium oligandrum ATCC 38472 isolated from sugarbeet rhizosphere.</title>
        <authorList>
            <person name="Gaulin E."/>
        </authorList>
    </citation>
    <scope>NUCLEOTIDE SEQUENCE</scope>
    <source>
        <strain evidence="3">ATCC 38472_TT</strain>
    </source>
</reference>
<gene>
    <name evidence="3" type="ORF">Poli38472_002832</name>
</gene>
<dbReference type="EMBL" id="SPLM01000144">
    <property type="protein sequence ID" value="TMW56907.1"/>
    <property type="molecule type" value="Genomic_DNA"/>
</dbReference>
<feature type="transmembrane region" description="Helical" evidence="2">
    <location>
        <begin position="187"/>
        <end position="210"/>
    </location>
</feature>
<sequence>MKPASRLAQPPDLLAQQHRNPQDHQDNAPFAIPVSYPRANAPPRSTTTATTTTPFYFDPRPLAYRGRYSEPWAGRSVLYKFVRSTGKLALFHLMNAFLGYTAFCVCLAGLAGSIGLLPLCCFGVVIFRVLLFAVYGFAQLDVMLYNSIAPVDQHVYVQVPQNPRTAALSGRRLSPTLTTFSPISMAALAYFLTVKFALGVLSTICFWAAITAPISLISSALGSGDNTFLQISFGPDDIAEFKANPVLFVLLSLSLFVIGVAFMHLVARASQKATRFFCCERFSTYRYIHQQYDASVPYYPVAINAYGSVAHDAPSHRQHYSDSSYSNTSHNRV</sequence>
<feature type="transmembrane region" description="Helical" evidence="2">
    <location>
        <begin position="116"/>
        <end position="138"/>
    </location>
</feature>
<dbReference type="AlphaFoldDB" id="A0A8K1C6F5"/>
<feature type="transmembrane region" description="Helical" evidence="2">
    <location>
        <begin position="246"/>
        <end position="267"/>
    </location>
</feature>
<dbReference type="GO" id="GO:0005742">
    <property type="term" value="C:mitochondrial outer membrane translocase complex"/>
    <property type="evidence" value="ECO:0007669"/>
    <property type="project" value="InterPro"/>
</dbReference>
<feature type="transmembrane region" description="Helical" evidence="2">
    <location>
        <begin position="88"/>
        <end position="110"/>
    </location>
</feature>
<keyword evidence="2" id="KW-0472">Membrane</keyword>
<dbReference type="Pfam" id="PF17112">
    <property type="entry name" value="Tom6"/>
    <property type="match status" value="1"/>
</dbReference>
<proteinExistence type="predicted"/>
<organism evidence="3 4">
    <name type="scientific">Pythium oligandrum</name>
    <name type="common">Mycoparasitic fungus</name>
    <dbReference type="NCBI Taxonomy" id="41045"/>
    <lineage>
        <taxon>Eukaryota</taxon>
        <taxon>Sar</taxon>
        <taxon>Stramenopiles</taxon>
        <taxon>Oomycota</taxon>
        <taxon>Peronosporomycetes</taxon>
        <taxon>Pythiales</taxon>
        <taxon>Pythiaceae</taxon>
        <taxon>Pythium</taxon>
    </lineage>
</organism>
<keyword evidence="2" id="KW-1133">Transmembrane helix</keyword>
<dbReference type="OrthoDB" id="79466at2759"/>
<evidence type="ECO:0000313" key="3">
    <source>
        <dbReference type="EMBL" id="TMW56907.1"/>
    </source>
</evidence>
<name>A0A8K1C6F5_PYTOL</name>
<protein>
    <recommendedName>
        <fullName evidence="5">Sensor domain-containing protein</fullName>
    </recommendedName>
</protein>
<evidence type="ECO:0008006" key="5">
    <source>
        <dbReference type="Google" id="ProtNLM"/>
    </source>
</evidence>
<feature type="region of interest" description="Disordered" evidence="1">
    <location>
        <begin position="314"/>
        <end position="333"/>
    </location>
</feature>
<dbReference type="Proteomes" id="UP000794436">
    <property type="component" value="Unassembled WGS sequence"/>
</dbReference>
<accession>A0A8K1C6F5</accession>
<dbReference type="GO" id="GO:0030150">
    <property type="term" value="P:protein import into mitochondrial matrix"/>
    <property type="evidence" value="ECO:0007669"/>
    <property type="project" value="InterPro"/>
</dbReference>
<feature type="compositionally biased region" description="Polar residues" evidence="1">
    <location>
        <begin position="321"/>
        <end position="333"/>
    </location>
</feature>
<comment type="caution">
    <text evidence="3">The sequence shown here is derived from an EMBL/GenBank/DDBJ whole genome shotgun (WGS) entry which is preliminary data.</text>
</comment>
<dbReference type="InterPro" id="IPR020266">
    <property type="entry name" value="Tom6"/>
</dbReference>
<evidence type="ECO:0000313" key="4">
    <source>
        <dbReference type="Proteomes" id="UP000794436"/>
    </source>
</evidence>
<evidence type="ECO:0000256" key="1">
    <source>
        <dbReference type="SAM" id="MobiDB-lite"/>
    </source>
</evidence>